<proteinExistence type="predicted"/>
<dbReference type="Proteomes" id="UP000319663">
    <property type="component" value="Unassembled WGS sequence"/>
</dbReference>
<keyword evidence="1" id="KW-0378">Hydrolase</keyword>
<sequence>MVVKADAVSVPKKARLSLKEFLDFVPAFFRLVLAALHAALTGFSRGPGQAKSLFLHVGYAILRKSTQRLSTAQLQAFSPSSSKTYARFARRVRQTPETVQLGHGALGHWIGDKNAKNVLVWYHGGGFALPANIGYFRFYHNVVKQATKAGKSLAVFSLTYTLAPQASYPTQLRQAVECLRYVLSASPHRSPSNICLAGDSAGGNLLFGVLSHISHPHPEIEPLGLQSVKLAGAIALSPWVYLETDFGDRQIDPTGDLIADSVAKVWAPAYLGGRPRDNYTDVVLAPEDWYKDFQVEKLLVLAGGNEILMPVIEEFMAKLTKTFPDAELFVGDRECHVAPVYNLYLGDKTETTQGLKLYSWLIDLL</sequence>
<name>A0A507QW06_MONPU</name>
<evidence type="ECO:0000259" key="3">
    <source>
        <dbReference type="Pfam" id="PF07859"/>
    </source>
</evidence>
<dbReference type="GO" id="GO:0016787">
    <property type="term" value="F:hydrolase activity"/>
    <property type="evidence" value="ECO:0007669"/>
    <property type="project" value="UniProtKB-KW"/>
</dbReference>
<dbReference type="PANTHER" id="PTHR48081">
    <property type="entry name" value="AB HYDROLASE SUPERFAMILY PROTEIN C4A8.06C"/>
    <property type="match status" value="1"/>
</dbReference>
<keyword evidence="2" id="KW-1133">Transmembrane helix</keyword>
<feature type="transmembrane region" description="Helical" evidence="2">
    <location>
        <begin position="21"/>
        <end position="43"/>
    </location>
</feature>
<keyword evidence="2" id="KW-0472">Membrane</keyword>
<comment type="caution">
    <text evidence="4">The sequence shown here is derived from an EMBL/GenBank/DDBJ whole genome shotgun (WGS) entry which is preliminary data.</text>
</comment>
<dbReference type="InterPro" id="IPR013094">
    <property type="entry name" value="AB_hydrolase_3"/>
</dbReference>
<organism evidence="4 5">
    <name type="scientific">Monascus purpureus</name>
    <name type="common">Red mold</name>
    <name type="synonym">Monascus anka</name>
    <dbReference type="NCBI Taxonomy" id="5098"/>
    <lineage>
        <taxon>Eukaryota</taxon>
        <taxon>Fungi</taxon>
        <taxon>Dikarya</taxon>
        <taxon>Ascomycota</taxon>
        <taxon>Pezizomycotina</taxon>
        <taxon>Eurotiomycetes</taxon>
        <taxon>Eurotiomycetidae</taxon>
        <taxon>Eurotiales</taxon>
        <taxon>Aspergillaceae</taxon>
        <taxon>Monascus</taxon>
    </lineage>
</organism>
<dbReference type="SUPFAM" id="SSF53474">
    <property type="entry name" value="alpha/beta-Hydrolases"/>
    <property type="match status" value="1"/>
</dbReference>
<dbReference type="Gene3D" id="3.40.50.1820">
    <property type="entry name" value="alpha/beta hydrolase"/>
    <property type="match status" value="1"/>
</dbReference>
<dbReference type="OrthoDB" id="2152029at2759"/>
<evidence type="ECO:0000256" key="2">
    <source>
        <dbReference type="SAM" id="Phobius"/>
    </source>
</evidence>
<dbReference type="STRING" id="5098.A0A507QW06"/>
<dbReference type="InterPro" id="IPR050300">
    <property type="entry name" value="GDXG_lipolytic_enzyme"/>
</dbReference>
<dbReference type="InterPro" id="IPR029058">
    <property type="entry name" value="AB_hydrolase_fold"/>
</dbReference>
<reference evidence="4 5" key="1">
    <citation type="submission" date="2019-06" db="EMBL/GenBank/DDBJ databases">
        <title>Wine fermentation using esterase from Monascus purpureus.</title>
        <authorList>
            <person name="Geng C."/>
            <person name="Zhang Y."/>
        </authorList>
    </citation>
    <scope>NUCLEOTIDE SEQUENCE [LARGE SCALE GENOMIC DNA]</scope>
    <source>
        <strain evidence="4">HQ1</strain>
    </source>
</reference>
<dbReference type="PANTHER" id="PTHR48081:SF21">
    <property type="entry name" value="LIPASE_THIOESTERASE FAMILY PROTEIN (AFU_ORTHOLOGUE AFUA_8G02590)"/>
    <property type="match status" value="1"/>
</dbReference>
<keyword evidence="2" id="KW-0812">Transmembrane</keyword>
<dbReference type="EMBL" id="VIFY01000073">
    <property type="protein sequence ID" value="TQB71851.1"/>
    <property type="molecule type" value="Genomic_DNA"/>
</dbReference>
<evidence type="ECO:0000256" key="1">
    <source>
        <dbReference type="ARBA" id="ARBA00022801"/>
    </source>
</evidence>
<evidence type="ECO:0000313" key="4">
    <source>
        <dbReference type="EMBL" id="TQB71851.1"/>
    </source>
</evidence>
<protein>
    <recommendedName>
        <fullName evidence="3">Alpha/beta hydrolase fold-3 domain-containing protein</fullName>
    </recommendedName>
</protein>
<dbReference type="AlphaFoldDB" id="A0A507QW06"/>
<gene>
    <name evidence="4" type="ORF">MPDQ_007225</name>
</gene>
<evidence type="ECO:0000313" key="5">
    <source>
        <dbReference type="Proteomes" id="UP000319663"/>
    </source>
</evidence>
<keyword evidence="5" id="KW-1185">Reference proteome</keyword>
<feature type="domain" description="Alpha/beta hydrolase fold-3" evidence="3">
    <location>
        <begin position="119"/>
        <end position="337"/>
    </location>
</feature>
<dbReference type="Pfam" id="PF07859">
    <property type="entry name" value="Abhydrolase_3"/>
    <property type="match status" value="1"/>
</dbReference>
<accession>A0A507QW06</accession>